<protein>
    <submittedName>
        <fullName evidence="1">Uncharacterized protein</fullName>
    </submittedName>
</protein>
<dbReference type="Proteomes" id="UP000185678">
    <property type="component" value="Unassembled WGS sequence"/>
</dbReference>
<dbReference type="EMBL" id="FTOA01000006">
    <property type="protein sequence ID" value="SIT08373.1"/>
    <property type="molecule type" value="Genomic_DNA"/>
</dbReference>
<dbReference type="AlphaFoldDB" id="A0A1N7PCM7"/>
<proteinExistence type="predicted"/>
<keyword evidence="2" id="KW-1185">Reference proteome</keyword>
<accession>A0A1N7PCM7</accession>
<reference evidence="1 2" key="1">
    <citation type="submission" date="2017-01" db="EMBL/GenBank/DDBJ databases">
        <authorList>
            <person name="Mah S.A."/>
            <person name="Swanson W.J."/>
            <person name="Moy G.W."/>
            <person name="Vacquier V.D."/>
        </authorList>
    </citation>
    <scope>NUCLEOTIDE SEQUENCE [LARGE SCALE GENOMIC DNA]</scope>
    <source>
        <strain evidence="1 2">DSM 11589</strain>
    </source>
</reference>
<gene>
    <name evidence="1" type="ORF">SAMN05421779_106226</name>
</gene>
<evidence type="ECO:0000313" key="1">
    <source>
        <dbReference type="EMBL" id="SIT08373.1"/>
    </source>
</evidence>
<sequence>MSGVTVAAQSGIGAVDGYAGAEVARLATEFGSLLSMLAKQRGNEKLASETGAFITVQKGRMTQACSSCAQSLQRSASLYAEMQHVIELPVPNRRTDFLLRMVLAFYPYGFSDRLHPGTPLALPRTSIGRVGRFLNEVLGTLPYADLNADCSRLISRFPDVADRELRSTMFAHKASRLLLMKVLIRLLNGFHDLALAEEIFMQRVGGPAHGSRSAPVNGKAKPQEHPVTEEHFRALCEGLFGEFVLQLQNPREGDDLEAWFGVGAPVRVLDLLEQLAAQTRSGSLVTGA</sequence>
<name>A0A1N7PCM7_9PROT</name>
<evidence type="ECO:0000313" key="2">
    <source>
        <dbReference type="Proteomes" id="UP000185678"/>
    </source>
</evidence>
<organism evidence="1 2">
    <name type="scientific">Insolitispirillum peregrinum</name>
    <dbReference type="NCBI Taxonomy" id="80876"/>
    <lineage>
        <taxon>Bacteria</taxon>
        <taxon>Pseudomonadati</taxon>
        <taxon>Pseudomonadota</taxon>
        <taxon>Alphaproteobacteria</taxon>
        <taxon>Rhodospirillales</taxon>
        <taxon>Novispirillaceae</taxon>
        <taxon>Insolitispirillum</taxon>
    </lineage>
</organism>